<evidence type="ECO:0000313" key="4">
    <source>
        <dbReference type="Proteomes" id="UP000215005"/>
    </source>
</evidence>
<proteinExistence type="inferred from homology"/>
<dbReference type="InterPro" id="IPR001509">
    <property type="entry name" value="Epimerase_deHydtase"/>
</dbReference>
<evidence type="ECO:0000256" key="1">
    <source>
        <dbReference type="ARBA" id="ARBA00007637"/>
    </source>
</evidence>
<dbReference type="Gene3D" id="3.40.50.720">
    <property type="entry name" value="NAD(P)-binding Rossmann-like Domain"/>
    <property type="match status" value="1"/>
</dbReference>
<dbReference type="Proteomes" id="UP000215005">
    <property type="component" value="Chromosome"/>
</dbReference>
<reference evidence="3 4" key="1">
    <citation type="submission" date="2017-08" db="EMBL/GenBank/DDBJ databases">
        <title>The complete genome sequence of Nocardiopsis gilva YIM 90087.</title>
        <authorList>
            <person name="Yin M."/>
            <person name="Tang S."/>
        </authorList>
    </citation>
    <scope>NUCLEOTIDE SEQUENCE [LARGE SCALE GENOMIC DNA]</scope>
    <source>
        <strain evidence="3 4">YIM 90087</strain>
    </source>
</reference>
<evidence type="ECO:0000259" key="2">
    <source>
        <dbReference type="Pfam" id="PF01370"/>
    </source>
</evidence>
<dbReference type="AlphaFoldDB" id="A0A223S188"/>
<organism evidence="3 4">
    <name type="scientific">Nocardiopsis gilva YIM 90087</name>
    <dbReference type="NCBI Taxonomy" id="1235441"/>
    <lineage>
        <taxon>Bacteria</taxon>
        <taxon>Bacillati</taxon>
        <taxon>Actinomycetota</taxon>
        <taxon>Actinomycetes</taxon>
        <taxon>Streptosporangiales</taxon>
        <taxon>Nocardiopsidaceae</taxon>
        <taxon>Nocardiopsis</taxon>
    </lineage>
</organism>
<keyword evidence="4" id="KW-1185">Reference proteome</keyword>
<dbReference type="Pfam" id="PF01370">
    <property type="entry name" value="Epimerase"/>
    <property type="match status" value="1"/>
</dbReference>
<dbReference type="RefSeq" id="WP_017621663.1">
    <property type="nucleotide sequence ID" value="NZ_ANBG01000432.1"/>
</dbReference>
<protein>
    <submittedName>
        <fullName evidence="3">NAD(P)-dependent oxidoreductase</fullName>
    </submittedName>
</protein>
<dbReference type="SUPFAM" id="SSF51735">
    <property type="entry name" value="NAD(P)-binding Rossmann-fold domains"/>
    <property type="match status" value="1"/>
</dbReference>
<dbReference type="OrthoDB" id="4559195at2"/>
<name>A0A223S188_9ACTN</name>
<gene>
    <name evidence="3" type="ORF">CDO52_02800</name>
</gene>
<dbReference type="CDD" id="cd08946">
    <property type="entry name" value="SDR_e"/>
    <property type="match status" value="1"/>
</dbReference>
<accession>A0A223S188</accession>
<dbReference type="PANTHER" id="PTHR43000">
    <property type="entry name" value="DTDP-D-GLUCOSE 4,6-DEHYDRATASE-RELATED"/>
    <property type="match status" value="1"/>
</dbReference>
<evidence type="ECO:0000313" key="3">
    <source>
        <dbReference type="EMBL" id="ASU81857.1"/>
    </source>
</evidence>
<sequence length="318" mass="33211">MDQEAFSATAHNAVVIGATGNLGRHICAALTAADHNVIGVARSVADGVAASRIVPLDVASTDPPELRRVLSAHDPSVVVNVSGGWETTEQEMHAAHVQLVEHLVAAAAGLERRPRLVHVGTIHEYGPVPARTSIDEQRVPEPTTAYARTKLAGSRAVLDATAAGEIDGTVLRVVNVCGPGTQPASFLGSLAARLCATEPGVPIELTITDAKRDYVDVRDVADAVVRAATAVPEVVGAVINIGRGEAVSMRTLVTALVEAARLDPRDIVEIPAQVTSKGGDWTQADISRSRALLGWAPTTSLRTSMADMCARIRTTTGT</sequence>
<dbReference type="KEGG" id="ngv:CDO52_02800"/>
<dbReference type="InterPro" id="IPR036291">
    <property type="entry name" value="NAD(P)-bd_dom_sf"/>
</dbReference>
<feature type="domain" description="NAD-dependent epimerase/dehydratase" evidence="2">
    <location>
        <begin position="14"/>
        <end position="242"/>
    </location>
</feature>
<dbReference type="EMBL" id="CP022753">
    <property type="protein sequence ID" value="ASU81857.1"/>
    <property type="molecule type" value="Genomic_DNA"/>
</dbReference>
<comment type="similarity">
    <text evidence="1">Belongs to the NAD(P)-dependent epimerase/dehydratase family.</text>
</comment>